<dbReference type="Gene3D" id="3.10.450.50">
    <property type="match status" value="1"/>
</dbReference>
<dbReference type="eggNOG" id="ENOG50316PT">
    <property type="taxonomic scope" value="Bacteria"/>
</dbReference>
<sequence>MYNGSLAANFAYSNAKGHSTQNCAKFVRQAIQWGGVTVAPTNSAKEMDFIPVQTTEPQGHHTRSIATTDMHIKRFLSVLALLAFVFWQSAFSATAQPTPEGQAKAFYSWYIKLGANLTFPLLDEGIFDYVAKGTVSKLRDDYEHDRLPGDSDYFLKVQDEDENDWLAHITVRPAVMLGHVAVVPVTFGSKDKLSVIVFMRNFGGIWKITKVDDISDLP</sequence>
<name>D5WCW7_PARAM</name>
<reference evidence="1 2" key="2">
    <citation type="journal article" date="2012" name="J. Bacteriol.">
        <title>Genome Sequences of Burkholderia sp. Strains CCGE1002 and H160, Isolated from Legume Nodules in Mexico and Brazil.</title>
        <authorList>
            <person name="Ormeno-Orrillo E."/>
            <person name="Rogel M.A."/>
            <person name="Chueire L.M."/>
            <person name="Tiedje J.M."/>
            <person name="Martinez-Romero E."/>
            <person name="Hungria M."/>
        </authorList>
    </citation>
    <scope>NUCLEOTIDE SEQUENCE [LARGE SCALE GENOMIC DNA]</scope>
    <source>
        <strain evidence="1 2">CCGE1002</strain>
    </source>
</reference>
<dbReference type="Proteomes" id="UP000002190">
    <property type="component" value="Chromosome 1"/>
</dbReference>
<dbReference type="HOGENOM" id="CLU_1264969_0_0_4"/>
<gene>
    <name evidence="1" type="ordered locus">BC1002_0647</name>
</gene>
<reference evidence="1 2" key="1">
    <citation type="submission" date="2010-04" db="EMBL/GenBank/DDBJ databases">
        <title>Complete sequence of chromosome 1 of Burkholderia sp. CCGE1002.</title>
        <authorList>
            <consortium name="US DOE Joint Genome Institute"/>
            <person name="Lucas S."/>
            <person name="Copeland A."/>
            <person name="Lapidus A."/>
            <person name="Cheng J.-F."/>
            <person name="Bruce D."/>
            <person name="Goodwin L."/>
            <person name="Pitluck S."/>
            <person name="Chertkov O."/>
            <person name="Detter J.C."/>
            <person name="Han C."/>
            <person name="Tapia R."/>
            <person name="Land M."/>
            <person name="Hauser L."/>
            <person name="Kyrpides N."/>
            <person name="Ovchinnikova G."/>
            <person name="Martinez-Romero E."/>
            <person name="Hernandez M.A.R."/>
            <person name="Tiedje J.M."/>
            <person name="Woyke T."/>
        </authorList>
    </citation>
    <scope>NUCLEOTIDE SEQUENCE [LARGE SCALE GENOMIC DNA]</scope>
    <source>
        <strain evidence="1 2">CCGE1002</strain>
    </source>
</reference>
<dbReference type="KEGG" id="bge:BC1002_0647"/>
<organism evidence="1 2">
    <name type="scientific">Paraburkholderia atlantica</name>
    <dbReference type="NCBI Taxonomy" id="2654982"/>
    <lineage>
        <taxon>Bacteria</taxon>
        <taxon>Pseudomonadati</taxon>
        <taxon>Pseudomonadota</taxon>
        <taxon>Betaproteobacteria</taxon>
        <taxon>Burkholderiales</taxon>
        <taxon>Burkholderiaceae</taxon>
        <taxon>Paraburkholderia</taxon>
    </lineage>
</organism>
<proteinExistence type="predicted"/>
<dbReference type="AlphaFoldDB" id="D5WCW7"/>
<protein>
    <submittedName>
        <fullName evidence="1">Uncharacterized protein</fullName>
    </submittedName>
</protein>
<evidence type="ECO:0000313" key="1">
    <source>
        <dbReference type="EMBL" id="ADG14746.1"/>
    </source>
</evidence>
<dbReference type="GeneID" id="301092018"/>
<dbReference type="Gene3D" id="3.90.1720.10">
    <property type="entry name" value="endopeptidase domain like (from Nostoc punctiforme)"/>
    <property type="match status" value="1"/>
</dbReference>
<dbReference type="RefSeq" id="WP_013088638.1">
    <property type="nucleotide sequence ID" value="NC_014117.1"/>
</dbReference>
<dbReference type="EMBL" id="CP002013">
    <property type="protein sequence ID" value="ADG14746.1"/>
    <property type="molecule type" value="Genomic_DNA"/>
</dbReference>
<evidence type="ECO:0000313" key="2">
    <source>
        <dbReference type="Proteomes" id="UP000002190"/>
    </source>
</evidence>
<accession>D5WCW7</accession>